<proteinExistence type="predicted"/>
<dbReference type="Proteomes" id="UP000033047">
    <property type="component" value="Unassembled WGS sequence"/>
</dbReference>
<dbReference type="InterPro" id="IPR017853">
    <property type="entry name" value="GH"/>
</dbReference>
<dbReference type="HOGENOM" id="CLU_506081_0_0_10"/>
<sequence>MKIRKHLCSSIVIILSLTSCLEAKNNGSFRIIHNNDGSEILGNYWFNQRPLSVDDLNQYVDMVSNSQVTTYMICSGSDFLYYRSKYGRVFGDDRDGTLNCGDNVKEYENFKKYYRNHLNLEKEGTDLIRATLTRAKKNGLEAFITYRMNDLHFADTLGNCPVWYSDFWMNHPQYWTNDPSQGWNSAGALDFSHKEVREHKLAIIAEQLEKYEMIDGFDLDFMRFIVNFKTEEYAQNVEVMTQFVRDIRSKVDQISVKRGRKILLSARVPPTVRDCLDKALDVKTWIREGLVDFLSIGVHWRGNPAMPVARFKEDLNGLKIPVYASIDDGGYKARELWSHGMHRGMASHALAQGADGLYLFNFYFGQYANAGKKYTLEPGSLVCRAMIPELLQELGSLNTLKNRNKIYALSDGIREYRVDPGSPLPLNVVGNAVAPFFIGDDVKKHPPLEAILFIRNNENTDFKVFVNDILLVEQRSEYVALYDKARGLKGKECEYAFIVPVNEMIKGYNNIRFEGEGFVVKRIELALKYGEVETHGYF</sequence>
<reference evidence="1 2" key="1">
    <citation type="submission" date="2013-04" db="EMBL/GenBank/DDBJ databases">
        <title>The Genome Sequence of Parabacteroides goldsteinii DSM 19448.</title>
        <authorList>
            <consortium name="The Broad Institute Genomics Platform"/>
            <person name="Earl A."/>
            <person name="Ward D."/>
            <person name="Feldgarden M."/>
            <person name="Gevers D."/>
            <person name="Martens E."/>
            <person name="Sakamoto M."/>
            <person name="Benno Y."/>
            <person name="Song Y."/>
            <person name="Liu C."/>
            <person name="Lee J."/>
            <person name="Bolanos M."/>
            <person name="Vaisanen M.L."/>
            <person name="Finegold S.M."/>
            <person name="Walker B."/>
            <person name="Young S."/>
            <person name="Zeng Q."/>
            <person name="Gargeya S."/>
            <person name="Fitzgerald M."/>
            <person name="Haas B."/>
            <person name="Abouelleil A."/>
            <person name="Allen A.W."/>
            <person name="Alvarado L."/>
            <person name="Arachchi H.M."/>
            <person name="Berlin A.M."/>
            <person name="Chapman S.B."/>
            <person name="Gainer-Dewar J."/>
            <person name="Goldberg J."/>
            <person name="Griggs A."/>
            <person name="Gujja S."/>
            <person name="Hansen M."/>
            <person name="Howarth C."/>
            <person name="Imamovic A."/>
            <person name="Ireland A."/>
            <person name="Larimer J."/>
            <person name="McCowan C."/>
            <person name="Murphy C."/>
            <person name="Pearson M."/>
            <person name="Poon T.W."/>
            <person name="Priest M."/>
            <person name="Roberts A."/>
            <person name="Saif S."/>
            <person name="Shea T."/>
            <person name="Sisk P."/>
            <person name="Sykes S."/>
            <person name="Wortman J."/>
            <person name="Nusbaum C."/>
            <person name="Birren B."/>
        </authorList>
    </citation>
    <scope>NUCLEOTIDE SEQUENCE [LARGE SCALE GENOMIC DNA]</scope>
    <source>
        <strain evidence="1 2">DSM 19448</strain>
    </source>
</reference>
<dbReference type="Gene3D" id="3.20.20.80">
    <property type="entry name" value="Glycosidases"/>
    <property type="match status" value="1"/>
</dbReference>
<evidence type="ECO:0008006" key="3">
    <source>
        <dbReference type="Google" id="ProtNLM"/>
    </source>
</evidence>
<comment type="caution">
    <text evidence="1">The sequence shown here is derived from an EMBL/GenBank/DDBJ whole genome shotgun (WGS) entry which is preliminary data.</text>
</comment>
<dbReference type="AlphaFoldDB" id="A0A0F5IRN4"/>
<dbReference type="RefSeq" id="WP_046147418.1">
    <property type="nucleotide sequence ID" value="NZ_KQ033913.1"/>
</dbReference>
<dbReference type="STRING" id="927665.HMPREF1535_04411"/>
<protein>
    <recommendedName>
        <fullName evidence="3">Glycosyl hydrolase-like 10 domain-containing protein</fullName>
    </recommendedName>
</protein>
<evidence type="ECO:0000313" key="1">
    <source>
        <dbReference type="EMBL" id="KKB47995.1"/>
    </source>
</evidence>
<organism evidence="1 2">
    <name type="scientific">Parabacteroides goldsteinii DSM 19448 = WAL 12034</name>
    <dbReference type="NCBI Taxonomy" id="927665"/>
    <lineage>
        <taxon>Bacteria</taxon>
        <taxon>Pseudomonadati</taxon>
        <taxon>Bacteroidota</taxon>
        <taxon>Bacteroidia</taxon>
        <taxon>Bacteroidales</taxon>
        <taxon>Tannerellaceae</taxon>
        <taxon>Parabacteroides</taxon>
    </lineage>
</organism>
<evidence type="ECO:0000313" key="2">
    <source>
        <dbReference type="Proteomes" id="UP000033047"/>
    </source>
</evidence>
<gene>
    <name evidence="1" type="ORF">HMPREF1535_04411</name>
</gene>
<accession>A0A0F5IRN4</accession>
<name>A0A0F5IRN4_9BACT</name>
<dbReference type="PROSITE" id="PS51257">
    <property type="entry name" value="PROKAR_LIPOPROTEIN"/>
    <property type="match status" value="1"/>
</dbReference>
<dbReference type="SUPFAM" id="SSF51445">
    <property type="entry name" value="(Trans)glycosidases"/>
    <property type="match status" value="1"/>
</dbReference>
<dbReference type="PATRIC" id="fig|927665.4.peg.4529"/>
<dbReference type="EMBL" id="AQHV01000024">
    <property type="protein sequence ID" value="KKB47995.1"/>
    <property type="molecule type" value="Genomic_DNA"/>
</dbReference>